<dbReference type="RefSeq" id="YP_009182195.1">
    <property type="nucleotide sequence ID" value="NC_028488.1"/>
</dbReference>
<keyword evidence="7" id="KW-0693">Viral RNA replication</keyword>
<protein>
    <recommendedName>
        <fullName evidence="7">RNA-directed RNA polymerase</fullName>
        <ecNumber evidence="7">2.7.7.48</ecNumber>
    </recommendedName>
</protein>
<evidence type="ECO:0000256" key="5">
    <source>
        <dbReference type="ARBA" id="ARBA00022741"/>
    </source>
</evidence>
<dbReference type="EMBL" id="LC075492">
    <property type="protein sequence ID" value="BAT62490.1"/>
    <property type="molecule type" value="Genomic_RNA"/>
</dbReference>
<dbReference type="GO" id="GO:0003723">
    <property type="term" value="F:RNA binding"/>
    <property type="evidence" value="ECO:0007669"/>
    <property type="project" value="InterPro"/>
</dbReference>
<evidence type="ECO:0000313" key="9">
    <source>
        <dbReference type="Proteomes" id="UP000202366"/>
    </source>
</evidence>
<reference evidence="8" key="1">
    <citation type="journal article" date="2016" name="Virus Res.">
        <title>Sequence and phylogenetic analyses of novel totivirus-like double-stranded RNAs from field-collected powdery mildew fungi.</title>
        <authorList>
            <person name="Kondo H."/>
            <person name="Hisano S."/>
            <person name="Chiba S."/>
            <person name="Maruyama K."/>
            <person name="Andika I.B."/>
            <person name="Toyoda K."/>
            <person name="Fujimori F."/>
            <person name="Suzuki N."/>
        </authorList>
    </citation>
    <scope>NUCLEOTIDE SEQUENCE [LARGE SCALE GENOMIC DNA]</scope>
    <source>
        <strain evidence="8">RPaTV7_75-7</strain>
    </source>
</reference>
<evidence type="ECO:0000256" key="1">
    <source>
        <dbReference type="ARBA" id="ARBA00010455"/>
    </source>
</evidence>
<evidence type="ECO:0000256" key="4">
    <source>
        <dbReference type="ARBA" id="ARBA00022695"/>
    </source>
</evidence>
<dbReference type="GO" id="GO:0006351">
    <property type="term" value="P:DNA-templated transcription"/>
    <property type="evidence" value="ECO:0007669"/>
    <property type="project" value="InterPro"/>
</dbReference>
<keyword evidence="2 7" id="KW-0696">RNA-directed RNA polymerase</keyword>
<dbReference type="InterPro" id="IPR001795">
    <property type="entry name" value="RNA-dir_pol_luteovirus"/>
</dbReference>
<evidence type="ECO:0000256" key="6">
    <source>
        <dbReference type="ARBA" id="ARBA00048744"/>
    </source>
</evidence>
<dbReference type="KEGG" id="vg:26373901"/>
<comment type="similarity">
    <text evidence="1">Belongs to the totiviridae RNA-directed RNA polymerase family.</text>
</comment>
<proteinExistence type="inferred from homology"/>
<comment type="catalytic activity">
    <reaction evidence="6 7">
        <text>RNA(n) + a ribonucleoside 5'-triphosphate = RNA(n+1) + diphosphate</text>
        <dbReference type="Rhea" id="RHEA:21248"/>
        <dbReference type="Rhea" id="RHEA-COMP:14527"/>
        <dbReference type="Rhea" id="RHEA-COMP:17342"/>
        <dbReference type="ChEBI" id="CHEBI:33019"/>
        <dbReference type="ChEBI" id="CHEBI:61557"/>
        <dbReference type="ChEBI" id="CHEBI:140395"/>
        <dbReference type="EC" id="2.7.7.48"/>
    </reaction>
</comment>
<keyword evidence="4 7" id="KW-0548">Nucleotidyltransferase</keyword>
<name>A0A0S3Q2C6_9VIRU</name>
<dbReference type="SUPFAM" id="SSF56672">
    <property type="entry name" value="DNA/RNA polymerases"/>
    <property type="match status" value="1"/>
</dbReference>
<accession>A0A0S3Q2C6</accession>
<dbReference type="GO" id="GO:0003968">
    <property type="term" value="F:RNA-directed RNA polymerase activity"/>
    <property type="evidence" value="ECO:0007669"/>
    <property type="project" value="UniProtKB-KW"/>
</dbReference>
<evidence type="ECO:0000256" key="7">
    <source>
        <dbReference type="RuleBase" id="RU364050"/>
    </source>
</evidence>
<dbReference type="Proteomes" id="UP000202366">
    <property type="component" value="Segment"/>
</dbReference>
<gene>
    <name evidence="8" type="primary">RdRp</name>
</gene>
<keyword evidence="3 7" id="KW-0808">Transferase</keyword>
<keyword evidence="5 7" id="KW-0547">Nucleotide-binding</keyword>
<dbReference type="OrthoDB" id="9167at10239"/>
<dbReference type="GeneID" id="26373901"/>
<evidence type="ECO:0000256" key="2">
    <source>
        <dbReference type="ARBA" id="ARBA00022484"/>
    </source>
</evidence>
<dbReference type="GO" id="GO:0000166">
    <property type="term" value="F:nucleotide binding"/>
    <property type="evidence" value="ECO:0007669"/>
    <property type="project" value="UniProtKB-KW"/>
</dbReference>
<dbReference type="Pfam" id="PF02123">
    <property type="entry name" value="RdRP_4"/>
    <property type="match status" value="1"/>
</dbReference>
<organism evidence="8">
    <name type="scientific">Red clover powdery mildew-associated totivirus 7</name>
    <dbReference type="NCBI Taxonomy" id="1714368"/>
    <lineage>
        <taxon>Viruses</taxon>
        <taxon>Riboviria</taxon>
        <taxon>Orthornavirae</taxon>
        <taxon>Duplornaviricota</taxon>
        <taxon>Chrymotiviricetes</taxon>
        <taxon>Ghabrivirales</taxon>
        <taxon>Alphatotivirineae</taxon>
        <taxon>Orthototiviridae</taxon>
        <taxon>Totivirus</taxon>
        <taxon>Totivirus jyusani</taxon>
    </lineage>
</organism>
<evidence type="ECO:0000313" key="8">
    <source>
        <dbReference type="EMBL" id="BAT62490.1"/>
    </source>
</evidence>
<keyword evidence="9" id="KW-1185">Reference proteome</keyword>
<dbReference type="EC" id="2.7.7.48" evidence="7"/>
<dbReference type="InterPro" id="IPR043502">
    <property type="entry name" value="DNA/RNA_pol_sf"/>
</dbReference>
<evidence type="ECO:0000256" key="3">
    <source>
        <dbReference type="ARBA" id="ARBA00022679"/>
    </source>
</evidence>
<sequence>MSSIPLALSQDSRGLAAGDRKRASWLLFDVITTRRINGPWVFATGAGAVPTFAIYFKTLKLSALYISNKTPLLGQYRDVLMRFSRIQYGPELFPYGTVTERDIMSSLFRVTARSERYDNNAFPLVRQVLKGERQLEHASVSRDHLRHVTPTELYAAYGDELLDSTGVCRMLERLLRIPTSRDGVYESAFVGLLLWARLIPADLRDWVHSSNMWLHSYVDLPDFFTRVKSEYTLKFKALQNNLSVNLTPLFELEVLVNRGMGTMDWESEKANRVAPNLADFSESQVYDVVKRILEESRVAGGRPARIEWDRHWAERWLWAPTGTFHSQYDEDQEFKAGCRTLNSKFYALSRMPDVKYEHFYNRPPTCKARASVKYEWGKQRAIYGVDVTNFIISGFAFKGCEEAISKIYPIGLEAKEEKVAAHVREVLKDGVPFCFDFEDFNSQHSLGSMRAVMLAYKNTFEHDITPEQLRGIDWMIESLRNTQVVSPAGEFSIVDTLMSGSRLTTFMNTVLNDAYVRLLWRGRVTSTLHNGDDVLAAVTTYEQVQQLMAGAIDHNVRFQMSKCHLASVAEFLRVDHMAGTGTQYLARACATLVHGPTDALDPRDPVQQLSAMRVRAEEAIARGAARAEVEKLTTVLRESVERRFNIGFDTRILERVHVSRGGYSEVVDEETLSKEVTKCEVTVNSYGDKAVVDMTKRFPGVDAYARLVTKKYGIEQEYQTIRGNMKSAIGRAAIEGGIGVDVRDVTPDHLAVLAAHKRKAYSHVRLSLKANIARAFGIPILLGAEYGQQYNVLLYGSVDKLKALRAWF</sequence>